<reference evidence="2" key="1">
    <citation type="submission" date="2015-04" db="UniProtKB">
        <authorList>
            <consortium name="EnsemblPlants"/>
        </authorList>
    </citation>
    <scope>IDENTIFICATION</scope>
</reference>
<reference evidence="2" key="2">
    <citation type="submission" date="2018-05" db="EMBL/GenBank/DDBJ databases">
        <title>OpunRS2 (Oryza punctata Reference Sequence Version 2).</title>
        <authorList>
            <person name="Zhang J."/>
            <person name="Kudrna D."/>
            <person name="Lee S."/>
            <person name="Talag J."/>
            <person name="Welchert J."/>
            <person name="Wing R.A."/>
        </authorList>
    </citation>
    <scope>NUCLEOTIDE SEQUENCE [LARGE SCALE GENOMIC DNA]</scope>
</reference>
<evidence type="ECO:0000256" key="1">
    <source>
        <dbReference type="SAM" id="MobiDB-lite"/>
    </source>
</evidence>
<dbReference type="InterPro" id="IPR036041">
    <property type="entry name" value="Ribosome-inact_prot_sf"/>
</dbReference>
<feature type="compositionally biased region" description="Pro residues" evidence="1">
    <location>
        <begin position="17"/>
        <end position="31"/>
    </location>
</feature>
<dbReference type="EnsemblPlants" id="OPUNC07G13500.1">
    <property type="protein sequence ID" value="OPUNC07G13500.1"/>
    <property type="gene ID" value="OPUNC07G13500"/>
</dbReference>
<dbReference type="SUPFAM" id="SSF56371">
    <property type="entry name" value="Ribosome inactivating proteins (RIP)"/>
    <property type="match status" value="1"/>
</dbReference>
<proteinExistence type="predicted"/>
<name>A0A0E0LKS1_ORYPU</name>
<protein>
    <submittedName>
        <fullName evidence="2">rRNA N-glycosidase</fullName>
    </submittedName>
</protein>
<organism evidence="2">
    <name type="scientific">Oryza punctata</name>
    <name type="common">Red rice</name>
    <dbReference type="NCBI Taxonomy" id="4537"/>
    <lineage>
        <taxon>Eukaryota</taxon>
        <taxon>Viridiplantae</taxon>
        <taxon>Streptophyta</taxon>
        <taxon>Embryophyta</taxon>
        <taxon>Tracheophyta</taxon>
        <taxon>Spermatophyta</taxon>
        <taxon>Magnoliopsida</taxon>
        <taxon>Liliopsida</taxon>
        <taxon>Poales</taxon>
        <taxon>Poaceae</taxon>
        <taxon>BOP clade</taxon>
        <taxon>Oryzoideae</taxon>
        <taxon>Oryzeae</taxon>
        <taxon>Oryzinae</taxon>
        <taxon>Oryza</taxon>
    </lineage>
</organism>
<feature type="compositionally biased region" description="Basic residues" evidence="1">
    <location>
        <begin position="1"/>
        <end position="11"/>
    </location>
</feature>
<evidence type="ECO:0000313" key="3">
    <source>
        <dbReference type="Proteomes" id="UP000026962"/>
    </source>
</evidence>
<accession>A0A0E0LKS1</accession>
<dbReference type="GO" id="GO:0030598">
    <property type="term" value="F:rRNA N-glycosylase activity"/>
    <property type="evidence" value="ECO:0007669"/>
    <property type="project" value="InterPro"/>
</dbReference>
<dbReference type="InterPro" id="IPR016138">
    <property type="entry name" value="Ribosome_inactivat_prot_sub1"/>
</dbReference>
<dbReference type="OMA" id="QLTHADY"/>
<sequence length="148" mass="16913">MPPRARHRRQRGQGQLPPVPAQPPQPPPPDPTQGIRVFELDVSLDGAAGYTQLQNERDQRCNQLSAIHFNGTPMTTSDNSSYHLVQLTHADYQQRVQLLFRDRDQYLLAFQRGDGRWFRFLDLEVPGLNAEILNLPSSHGSMLRRTKC</sequence>
<dbReference type="Gene3D" id="3.40.420.10">
    <property type="entry name" value="Ricin (A subunit), domain 1"/>
    <property type="match status" value="1"/>
</dbReference>
<evidence type="ECO:0000313" key="2">
    <source>
        <dbReference type="EnsemblPlants" id="OPUNC07G13500.1"/>
    </source>
</evidence>
<dbReference type="AlphaFoldDB" id="A0A0E0LKS1"/>
<dbReference type="GO" id="GO:0017148">
    <property type="term" value="P:negative regulation of translation"/>
    <property type="evidence" value="ECO:0007669"/>
    <property type="project" value="InterPro"/>
</dbReference>
<dbReference type="Proteomes" id="UP000026962">
    <property type="component" value="Chromosome 7"/>
</dbReference>
<feature type="region of interest" description="Disordered" evidence="1">
    <location>
        <begin position="1"/>
        <end position="33"/>
    </location>
</feature>
<keyword evidence="3" id="KW-1185">Reference proteome</keyword>
<dbReference type="Gramene" id="OPUNC07G13500.1">
    <property type="protein sequence ID" value="OPUNC07G13500.1"/>
    <property type="gene ID" value="OPUNC07G13500"/>
</dbReference>
<dbReference type="HOGENOM" id="CLU_1761757_0_0_1"/>